<protein>
    <submittedName>
        <fullName evidence="2">tRNA threonylcarbamoyl adenosine modification protein YeaZ</fullName>
    </submittedName>
</protein>
<dbReference type="InterPro" id="IPR000905">
    <property type="entry name" value="Gcp-like_dom"/>
</dbReference>
<feature type="domain" description="Gcp-like" evidence="1">
    <location>
        <begin position="35"/>
        <end position="180"/>
    </location>
</feature>
<sequence>MNILGIDTSNAKKMLLALKNPTYTDVRDIEVHNLETEIIPQVDNLLQENQLSLHNIDAFVLGGGPGSFMGLRIGFSVVRTWAWLGDKLLGVVSSLEVLALSANFDSQTLVVPCMDAKMKKIFTAAFFDGQRVAADIDVFPAVWADEIKCLASKLAAKKVMVIGNGMEFLYDFLPDAFFQQDTQASGFKELLNKRLKFFKPSEDGLECIVPQYLRLSAAEEALKMAHRSMPLGFPNHL</sequence>
<accession>A0A1I1D8B5</accession>
<dbReference type="RefSeq" id="WP_092317526.1">
    <property type="nucleotide sequence ID" value="NZ_FOKY01000001.1"/>
</dbReference>
<gene>
    <name evidence="2" type="ORF">SAMN02745150_00263</name>
</gene>
<keyword evidence="3" id="KW-1185">Reference proteome</keyword>
<dbReference type="Proteomes" id="UP000240042">
    <property type="component" value="Unassembled WGS sequence"/>
</dbReference>
<dbReference type="SUPFAM" id="SSF53067">
    <property type="entry name" value="Actin-like ATPase domain"/>
    <property type="match status" value="1"/>
</dbReference>
<dbReference type="AlphaFoldDB" id="A0A1I1D8B5"/>
<dbReference type="InterPro" id="IPR043129">
    <property type="entry name" value="ATPase_NBD"/>
</dbReference>
<dbReference type="GO" id="GO:0002949">
    <property type="term" value="P:tRNA threonylcarbamoyladenosine modification"/>
    <property type="evidence" value="ECO:0007669"/>
    <property type="project" value="InterPro"/>
</dbReference>
<evidence type="ECO:0000313" key="2">
    <source>
        <dbReference type="EMBL" id="SFB69328.1"/>
    </source>
</evidence>
<dbReference type="Pfam" id="PF00814">
    <property type="entry name" value="TsaD"/>
    <property type="match status" value="1"/>
</dbReference>
<dbReference type="EMBL" id="FOKY01000001">
    <property type="protein sequence ID" value="SFB69328.1"/>
    <property type="molecule type" value="Genomic_DNA"/>
</dbReference>
<evidence type="ECO:0000259" key="1">
    <source>
        <dbReference type="Pfam" id="PF00814"/>
    </source>
</evidence>
<name>A0A1I1D8B5_BREAD</name>
<evidence type="ECO:0000313" key="3">
    <source>
        <dbReference type="Proteomes" id="UP000240042"/>
    </source>
</evidence>
<organism evidence="2 3">
    <name type="scientific">Brevinema andersonii</name>
    <dbReference type="NCBI Taxonomy" id="34097"/>
    <lineage>
        <taxon>Bacteria</taxon>
        <taxon>Pseudomonadati</taxon>
        <taxon>Spirochaetota</taxon>
        <taxon>Spirochaetia</taxon>
        <taxon>Brevinematales</taxon>
        <taxon>Brevinemataceae</taxon>
        <taxon>Brevinema</taxon>
    </lineage>
</organism>
<proteinExistence type="predicted"/>
<dbReference type="Gene3D" id="3.30.420.40">
    <property type="match status" value="2"/>
</dbReference>
<dbReference type="STRING" id="34097.SAMN02745150_00263"/>
<reference evidence="3" key="1">
    <citation type="submission" date="2016-10" db="EMBL/GenBank/DDBJ databases">
        <authorList>
            <person name="Varghese N."/>
            <person name="Submissions S."/>
        </authorList>
    </citation>
    <scope>NUCLEOTIDE SEQUENCE [LARGE SCALE GENOMIC DNA]</scope>
    <source>
        <strain evidence="3">ATCC 43811</strain>
    </source>
</reference>
<dbReference type="InterPro" id="IPR022496">
    <property type="entry name" value="T6A_TsaB"/>
</dbReference>
<dbReference type="NCBIfam" id="TIGR03725">
    <property type="entry name" value="T6A_YeaZ"/>
    <property type="match status" value="1"/>
</dbReference>
<dbReference type="OrthoDB" id="9784166at2"/>